<reference evidence="1 2" key="1">
    <citation type="submission" date="2015-11" db="EMBL/GenBank/DDBJ databases">
        <title>Draft Genome Sequence of the Strain BR 10303 (Bradyrhizobium sp.) isolated from nodules of Centrolobium paraense.</title>
        <authorList>
            <person name="Zelli J.E."/>
            <person name="Simoes-Araujo J.L."/>
            <person name="Barauna A.C."/>
            <person name="Silva K."/>
        </authorList>
    </citation>
    <scope>NUCLEOTIDE SEQUENCE [LARGE SCALE GENOMIC DNA]</scope>
    <source>
        <strain evidence="1 2">BR 10303</strain>
    </source>
</reference>
<dbReference type="RefSeq" id="WP_066510838.1">
    <property type="nucleotide sequence ID" value="NZ_LNCU01000089.1"/>
</dbReference>
<dbReference type="Gene3D" id="2.40.128.380">
    <property type="entry name" value="T3SS negative regulator GrlR"/>
    <property type="match status" value="1"/>
</dbReference>
<evidence type="ECO:0000313" key="1">
    <source>
        <dbReference type="EMBL" id="KWV51433.1"/>
    </source>
</evidence>
<dbReference type="InterPro" id="IPR043019">
    <property type="entry name" value="GrlR_sf"/>
</dbReference>
<gene>
    <name evidence="1" type="ORF">AS156_12700</name>
</gene>
<dbReference type="Proteomes" id="UP000057737">
    <property type="component" value="Unassembled WGS sequence"/>
</dbReference>
<name>A0A109JMC2_9BRAD</name>
<dbReference type="EMBL" id="LNCU01000089">
    <property type="protein sequence ID" value="KWV51433.1"/>
    <property type="molecule type" value="Genomic_DNA"/>
</dbReference>
<proteinExistence type="predicted"/>
<keyword evidence="2" id="KW-1185">Reference proteome</keyword>
<accession>A0A109JMC2</accession>
<sequence length="108" mass="11732">MQEGLYKLEFHTVHGTGTGVLYAVNGKLRGGNSAFAYVGNYSDRGDSLHVKVSTQRHNPDPAFRSVFGIDMITLMLKGSENGDMVDLEGEALQMPGVNFKAVLTRIAD</sequence>
<evidence type="ECO:0008006" key="3">
    <source>
        <dbReference type="Google" id="ProtNLM"/>
    </source>
</evidence>
<evidence type="ECO:0000313" key="2">
    <source>
        <dbReference type="Proteomes" id="UP000057737"/>
    </source>
</evidence>
<comment type="caution">
    <text evidence="1">The sequence shown here is derived from an EMBL/GenBank/DDBJ whole genome shotgun (WGS) entry which is preliminary data.</text>
</comment>
<dbReference type="AlphaFoldDB" id="A0A109JMC2"/>
<organism evidence="1 2">
    <name type="scientific">Bradyrhizobium macuxiense</name>
    <dbReference type="NCBI Taxonomy" id="1755647"/>
    <lineage>
        <taxon>Bacteria</taxon>
        <taxon>Pseudomonadati</taxon>
        <taxon>Pseudomonadota</taxon>
        <taxon>Alphaproteobacteria</taxon>
        <taxon>Hyphomicrobiales</taxon>
        <taxon>Nitrobacteraceae</taxon>
        <taxon>Bradyrhizobium</taxon>
    </lineage>
</organism>
<dbReference type="OrthoDB" id="7856226at2"/>
<protein>
    <recommendedName>
        <fullName evidence="3">Type III secretion system (T3SS) negative regulator GrlR</fullName>
    </recommendedName>
</protein>